<evidence type="ECO:0000313" key="2">
    <source>
        <dbReference type="Proteomes" id="UP000269438"/>
    </source>
</evidence>
<organism evidence="1 2">
    <name type="scientific">Mycetocola lacteus</name>
    <dbReference type="NCBI Taxonomy" id="76637"/>
    <lineage>
        <taxon>Bacteria</taxon>
        <taxon>Bacillati</taxon>
        <taxon>Actinomycetota</taxon>
        <taxon>Actinomycetes</taxon>
        <taxon>Micrococcales</taxon>
        <taxon>Microbacteriaceae</taxon>
        <taxon>Mycetocola</taxon>
    </lineage>
</organism>
<dbReference type="AlphaFoldDB" id="A0A3L7ATK1"/>
<name>A0A3L7ATK1_9MICO</name>
<keyword evidence="2" id="KW-1185">Reference proteome</keyword>
<sequence length="348" mass="35398">MRGWFRPTTAILGALVLVCVGAVVGVLATASTVPDSLRPADAVTQSVVSERSFDDSRAVELRISGGTPRALRAPVAGRVTALACTPGTEIARGSVPFSISGIPALALGGAQPPWRDLVAGDTGTDVSVLRAELSSLGFTVPERGGVDASLLTAMNSLLKKAGITPADASVIAQANIAWISPGPAGITGCPLGIGEQVEEGRTLIALADNLATVSLSALPENPVEGARVVEVNGQRYPIDEDTGAVTDPEALAAIIAGERIPADQSASAGATRTLGARYILAEPVTAWVTAPSALYNIEGATACVSAGRQSYRVSLLGSQLGQSFIRFAEGVTPPKALDLTPNTARACA</sequence>
<gene>
    <name evidence="1" type="ORF">D9V34_03020</name>
</gene>
<dbReference type="Proteomes" id="UP000269438">
    <property type="component" value="Unassembled WGS sequence"/>
</dbReference>
<accession>A0A3L7ATK1</accession>
<comment type="caution">
    <text evidence="1">The sequence shown here is derived from an EMBL/GenBank/DDBJ whole genome shotgun (WGS) entry which is preliminary data.</text>
</comment>
<dbReference type="OrthoDB" id="3238883at2"/>
<evidence type="ECO:0008006" key="3">
    <source>
        <dbReference type="Google" id="ProtNLM"/>
    </source>
</evidence>
<reference evidence="1 2" key="1">
    <citation type="submission" date="2018-10" db="EMBL/GenBank/DDBJ databases">
        <authorList>
            <person name="Li J."/>
        </authorList>
    </citation>
    <scope>NUCLEOTIDE SEQUENCE [LARGE SCALE GENOMIC DNA]</scope>
    <source>
        <strain evidence="1 2">JCM 11654</strain>
    </source>
</reference>
<dbReference type="EMBL" id="RCUY01000002">
    <property type="protein sequence ID" value="RLP83797.1"/>
    <property type="molecule type" value="Genomic_DNA"/>
</dbReference>
<protein>
    <recommendedName>
        <fullName evidence="3">Peptidoglycan-binding protein</fullName>
    </recommendedName>
</protein>
<dbReference type="RefSeq" id="WP_121687456.1">
    <property type="nucleotide sequence ID" value="NZ_RCUY01000002.1"/>
</dbReference>
<evidence type="ECO:0000313" key="1">
    <source>
        <dbReference type="EMBL" id="RLP83797.1"/>
    </source>
</evidence>
<proteinExistence type="predicted"/>